<protein>
    <recommendedName>
        <fullName evidence="4">Ctf8-domain-containing protein</fullName>
    </recommendedName>
</protein>
<dbReference type="AlphaFoldDB" id="A0A1L9S0F2"/>
<name>A0A1L9S0F2_ASPWE</name>
<feature type="region of interest" description="Disordered" evidence="1">
    <location>
        <begin position="248"/>
        <end position="272"/>
    </location>
</feature>
<keyword evidence="3" id="KW-1185">Reference proteome</keyword>
<dbReference type="OrthoDB" id="2311687at2759"/>
<feature type="compositionally biased region" description="Acidic residues" evidence="1">
    <location>
        <begin position="252"/>
        <end position="266"/>
    </location>
</feature>
<dbReference type="InterPro" id="IPR018565">
    <property type="entry name" value="Nkp2/Cnl2"/>
</dbReference>
<proteinExistence type="predicted"/>
<dbReference type="PANTHER" id="PTHR28064">
    <property type="entry name" value="INNER KINETOCHORE SUBUNIT NKP2"/>
    <property type="match status" value="1"/>
</dbReference>
<dbReference type="Pfam" id="PF09696">
    <property type="entry name" value="Ctf8"/>
    <property type="match status" value="1"/>
</dbReference>
<evidence type="ECO:0000313" key="3">
    <source>
        <dbReference type="Proteomes" id="UP000184383"/>
    </source>
</evidence>
<dbReference type="STRING" id="1073089.A0A1L9S0F2"/>
<dbReference type="InterPro" id="IPR018607">
    <property type="entry name" value="Ctf8"/>
</dbReference>
<dbReference type="Pfam" id="PF09447">
    <property type="entry name" value="Cnl2_NKP2"/>
    <property type="match status" value="1"/>
</dbReference>
<gene>
    <name evidence="2" type="ORF">ASPWEDRAFT_47451</name>
</gene>
<evidence type="ECO:0008006" key="4">
    <source>
        <dbReference type="Google" id="ProtNLM"/>
    </source>
</evidence>
<evidence type="ECO:0000256" key="1">
    <source>
        <dbReference type="SAM" id="MobiDB-lite"/>
    </source>
</evidence>
<organism evidence="2 3">
    <name type="scientific">Aspergillus wentii DTO 134E9</name>
    <dbReference type="NCBI Taxonomy" id="1073089"/>
    <lineage>
        <taxon>Eukaryota</taxon>
        <taxon>Fungi</taxon>
        <taxon>Dikarya</taxon>
        <taxon>Ascomycota</taxon>
        <taxon>Pezizomycotina</taxon>
        <taxon>Eurotiomycetes</taxon>
        <taxon>Eurotiomycetidae</taxon>
        <taxon>Eurotiales</taxon>
        <taxon>Aspergillaceae</taxon>
        <taxon>Aspergillus</taxon>
        <taxon>Aspergillus subgen. Cremei</taxon>
    </lineage>
</organism>
<reference evidence="3" key="1">
    <citation type="journal article" date="2017" name="Genome Biol.">
        <title>Comparative genomics reveals high biological diversity and specific adaptations in the industrially and medically important fungal genus Aspergillus.</title>
        <authorList>
            <person name="de Vries R.P."/>
            <person name="Riley R."/>
            <person name="Wiebenga A."/>
            <person name="Aguilar-Osorio G."/>
            <person name="Amillis S."/>
            <person name="Uchima C.A."/>
            <person name="Anderluh G."/>
            <person name="Asadollahi M."/>
            <person name="Askin M."/>
            <person name="Barry K."/>
            <person name="Battaglia E."/>
            <person name="Bayram O."/>
            <person name="Benocci T."/>
            <person name="Braus-Stromeyer S.A."/>
            <person name="Caldana C."/>
            <person name="Canovas D."/>
            <person name="Cerqueira G.C."/>
            <person name="Chen F."/>
            <person name="Chen W."/>
            <person name="Choi C."/>
            <person name="Clum A."/>
            <person name="Dos Santos R.A."/>
            <person name="Damasio A.R."/>
            <person name="Diallinas G."/>
            <person name="Emri T."/>
            <person name="Fekete E."/>
            <person name="Flipphi M."/>
            <person name="Freyberg S."/>
            <person name="Gallo A."/>
            <person name="Gournas C."/>
            <person name="Habgood R."/>
            <person name="Hainaut M."/>
            <person name="Harispe M.L."/>
            <person name="Henrissat B."/>
            <person name="Hilden K.S."/>
            <person name="Hope R."/>
            <person name="Hossain A."/>
            <person name="Karabika E."/>
            <person name="Karaffa L."/>
            <person name="Karanyi Z."/>
            <person name="Krasevec N."/>
            <person name="Kuo A."/>
            <person name="Kusch H."/>
            <person name="LaButti K."/>
            <person name="Lagendijk E.L."/>
            <person name="Lapidus A."/>
            <person name="Levasseur A."/>
            <person name="Lindquist E."/>
            <person name="Lipzen A."/>
            <person name="Logrieco A.F."/>
            <person name="MacCabe A."/>
            <person name="Maekelae M.R."/>
            <person name="Malavazi I."/>
            <person name="Melin P."/>
            <person name="Meyer V."/>
            <person name="Mielnichuk N."/>
            <person name="Miskei M."/>
            <person name="Molnar A.P."/>
            <person name="Mule G."/>
            <person name="Ngan C.Y."/>
            <person name="Orejas M."/>
            <person name="Orosz E."/>
            <person name="Ouedraogo J.P."/>
            <person name="Overkamp K.M."/>
            <person name="Park H.-S."/>
            <person name="Perrone G."/>
            <person name="Piumi F."/>
            <person name="Punt P.J."/>
            <person name="Ram A.F."/>
            <person name="Ramon A."/>
            <person name="Rauscher S."/>
            <person name="Record E."/>
            <person name="Riano-Pachon D.M."/>
            <person name="Robert V."/>
            <person name="Roehrig J."/>
            <person name="Ruller R."/>
            <person name="Salamov A."/>
            <person name="Salih N.S."/>
            <person name="Samson R.A."/>
            <person name="Sandor E."/>
            <person name="Sanguinetti M."/>
            <person name="Schuetze T."/>
            <person name="Sepcic K."/>
            <person name="Shelest E."/>
            <person name="Sherlock G."/>
            <person name="Sophianopoulou V."/>
            <person name="Squina F.M."/>
            <person name="Sun H."/>
            <person name="Susca A."/>
            <person name="Todd R.B."/>
            <person name="Tsang A."/>
            <person name="Unkles S.E."/>
            <person name="van de Wiele N."/>
            <person name="van Rossen-Uffink D."/>
            <person name="Oliveira J.V."/>
            <person name="Vesth T.C."/>
            <person name="Visser J."/>
            <person name="Yu J.-H."/>
            <person name="Zhou M."/>
            <person name="Andersen M.R."/>
            <person name="Archer D.B."/>
            <person name="Baker S.E."/>
            <person name="Benoit I."/>
            <person name="Brakhage A.A."/>
            <person name="Braus G.H."/>
            <person name="Fischer R."/>
            <person name="Frisvad J.C."/>
            <person name="Goldman G.H."/>
            <person name="Houbraken J."/>
            <person name="Oakley B."/>
            <person name="Pocsi I."/>
            <person name="Scazzocchio C."/>
            <person name="Seiboth B."/>
            <person name="vanKuyk P.A."/>
            <person name="Wortman J."/>
            <person name="Dyer P.S."/>
            <person name="Grigoriev I.V."/>
        </authorList>
    </citation>
    <scope>NUCLEOTIDE SEQUENCE [LARGE SCALE GENOMIC DNA]</scope>
    <source>
        <strain evidence="3">DTO 134E9</strain>
    </source>
</reference>
<dbReference type="VEuPathDB" id="FungiDB:ASPWEDRAFT_47451"/>
<dbReference type="RefSeq" id="XP_040694341.1">
    <property type="nucleotide sequence ID" value="XM_040836969.1"/>
</dbReference>
<accession>A0A1L9S0F2</accession>
<dbReference type="EMBL" id="KV878209">
    <property type="protein sequence ID" value="OJJ40665.1"/>
    <property type="molecule type" value="Genomic_DNA"/>
</dbReference>
<dbReference type="PANTHER" id="PTHR28064:SF1">
    <property type="entry name" value="INNER KINETOCHORE SUBUNIT NKP2"/>
    <property type="match status" value="1"/>
</dbReference>
<dbReference type="GO" id="GO:0031511">
    <property type="term" value="C:Mis6-Sim4 complex"/>
    <property type="evidence" value="ECO:0007669"/>
    <property type="project" value="TreeGrafter"/>
</dbReference>
<dbReference type="GeneID" id="63752817"/>
<dbReference type="GO" id="GO:0031390">
    <property type="term" value="C:Ctf18 RFC-like complex"/>
    <property type="evidence" value="ECO:0007669"/>
    <property type="project" value="InterPro"/>
</dbReference>
<sequence>MAPSEESILSNFLLSSAPLPTVISLQQFTELFPKRLRSHPHIKVLYRELQELREQDMNQVNGNIDTERQQGERQKAELRRSIMKTGVDGMSENDRREIDMDVQLFGKSSSSSSDDYHSVSSLLAAMETACEGIEREISDVDKDASEMLSRLNANVGELSDLRYGKMQGPPGTADDAVNEAIKGLNNLEDTCYRNIPPFIPYLLYNTMPSIPLHPRTINPSTPSNDNPLPQLLQTPSGLAILELQGTINVPSPEDDQEENTITDENESNNPSTAFETPIGKLMFPDYSPLNPDDTKWMKRVYLYVGRYQRMTGEVKKLGQPIALVQRRQPTGEDGEGGGEGDELEIVEVVKYKLFFKNRPEPVNDS</sequence>
<dbReference type="GO" id="GO:0007064">
    <property type="term" value="P:mitotic sister chromatid cohesion"/>
    <property type="evidence" value="ECO:0007669"/>
    <property type="project" value="InterPro"/>
</dbReference>
<evidence type="ECO:0000313" key="2">
    <source>
        <dbReference type="EMBL" id="OJJ40665.1"/>
    </source>
</evidence>
<dbReference type="GO" id="GO:0007059">
    <property type="term" value="P:chromosome segregation"/>
    <property type="evidence" value="ECO:0007669"/>
    <property type="project" value="TreeGrafter"/>
</dbReference>
<dbReference type="Proteomes" id="UP000184383">
    <property type="component" value="Unassembled WGS sequence"/>
</dbReference>